<dbReference type="RefSeq" id="WP_190184543.1">
    <property type="nucleotide sequence ID" value="NZ_BMVP01000004.1"/>
</dbReference>
<evidence type="ECO:0000259" key="1">
    <source>
        <dbReference type="Pfam" id="PF00144"/>
    </source>
</evidence>
<accession>A0ABQ3ESG9</accession>
<dbReference type="GO" id="GO:0016787">
    <property type="term" value="F:hydrolase activity"/>
    <property type="evidence" value="ECO:0007669"/>
    <property type="project" value="UniProtKB-KW"/>
</dbReference>
<dbReference type="SUPFAM" id="SSF56601">
    <property type="entry name" value="beta-lactamase/transpeptidase-like"/>
    <property type="match status" value="1"/>
</dbReference>
<feature type="domain" description="Beta-lactamase-related" evidence="1">
    <location>
        <begin position="6"/>
        <end position="371"/>
    </location>
</feature>
<dbReference type="InterPro" id="IPR012338">
    <property type="entry name" value="Beta-lactam/transpept-like"/>
</dbReference>
<dbReference type="EMBL" id="BMVP01000004">
    <property type="protein sequence ID" value="GHB57296.1"/>
    <property type="molecule type" value="Genomic_DNA"/>
</dbReference>
<evidence type="ECO:0000313" key="2">
    <source>
        <dbReference type="EMBL" id="GHB57296.1"/>
    </source>
</evidence>
<dbReference type="PANTHER" id="PTHR43283">
    <property type="entry name" value="BETA-LACTAMASE-RELATED"/>
    <property type="match status" value="1"/>
</dbReference>
<keyword evidence="3" id="KW-1185">Reference proteome</keyword>
<dbReference type="InterPro" id="IPR001466">
    <property type="entry name" value="Beta-lactam-related"/>
</dbReference>
<dbReference type="Pfam" id="PF00144">
    <property type="entry name" value="Beta-lactamase"/>
    <property type="match status" value="1"/>
</dbReference>
<organism evidence="2 3">
    <name type="scientific">Streptomyces cirratus</name>
    <dbReference type="NCBI Taxonomy" id="68187"/>
    <lineage>
        <taxon>Bacteria</taxon>
        <taxon>Bacillati</taxon>
        <taxon>Actinomycetota</taxon>
        <taxon>Actinomycetes</taxon>
        <taxon>Kitasatosporales</taxon>
        <taxon>Streptomycetaceae</taxon>
        <taxon>Streptomyces</taxon>
    </lineage>
</organism>
<name>A0ABQ3ESG9_9ACTN</name>
<keyword evidence="2" id="KW-0378">Hydrolase</keyword>
<comment type="caution">
    <text evidence="2">The sequence shown here is derived from an EMBL/GenBank/DDBJ whole genome shotgun (WGS) entry which is preliminary data.</text>
</comment>
<dbReference type="Proteomes" id="UP000642673">
    <property type="component" value="Unassembled WGS sequence"/>
</dbReference>
<protein>
    <submittedName>
        <fullName evidence="2">Serine hydrolase</fullName>
    </submittedName>
</protein>
<proteinExistence type="predicted"/>
<dbReference type="PANTHER" id="PTHR43283:SF3">
    <property type="entry name" value="BETA-LACTAMASE FAMILY PROTEIN (AFU_ORTHOLOGUE AFUA_5G07500)"/>
    <property type="match status" value="1"/>
</dbReference>
<sequence>MTSLREILASHVSSGYLPGAVGLVARGDRVEVAAVGSAGVGDFAPMARDTIFRVASLTKPVAAAAAMMLIEEGRLALDEPVGGRLPEIASPVVVRTPSGPVDDVVPAQRPITVEHLLTFRAGYGFPADFSLPAVQPLFADLRQGPPQPQLVAEPDAWMKALARIPLLYQPGEAWLYNTCSDILGVLIARASGRPLPEFLAERIFEPLGMRDTGFAVPAAHLGRFTGYYRGGDDGAEGAAGGLQLVDAPDGQWSRTPAFPSAAGGLVSTADDLYAFGRMLLGEGAVGGRRLLSAESVRRMTTDWLTPAQRAAGALFLEGQGWGFGGSVDIERRNPWNEPGRYGWIGGTGTAWHIVPATGSVTVLLTQRELSGPASPAHMQDFWRYAAGS</sequence>
<gene>
    <name evidence="2" type="ORF">GCM10010347_29310</name>
</gene>
<dbReference type="Gene3D" id="3.40.710.10">
    <property type="entry name" value="DD-peptidase/beta-lactamase superfamily"/>
    <property type="match status" value="1"/>
</dbReference>
<dbReference type="InterPro" id="IPR050789">
    <property type="entry name" value="Diverse_Enzym_Activities"/>
</dbReference>
<reference evidence="3" key="1">
    <citation type="journal article" date="2019" name="Int. J. Syst. Evol. Microbiol.">
        <title>The Global Catalogue of Microorganisms (GCM) 10K type strain sequencing project: providing services to taxonomists for standard genome sequencing and annotation.</title>
        <authorList>
            <consortium name="The Broad Institute Genomics Platform"/>
            <consortium name="The Broad Institute Genome Sequencing Center for Infectious Disease"/>
            <person name="Wu L."/>
            <person name="Ma J."/>
        </authorList>
    </citation>
    <scope>NUCLEOTIDE SEQUENCE [LARGE SCALE GENOMIC DNA]</scope>
    <source>
        <strain evidence="3">JCM 4738</strain>
    </source>
</reference>
<evidence type="ECO:0000313" key="3">
    <source>
        <dbReference type="Proteomes" id="UP000642673"/>
    </source>
</evidence>